<gene>
    <name evidence="3" type="ORF">BCV70DRAFT_184479</name>
</gene>
<feature type="region of interest" description="Disordered" evidence="1">
    <location>
        <begin position="71"/>
        <end position="106"/>
    </location>
</feature>
<name>A0A317XZC6_9BASI</name>
<keyword evidence="4" id="KW-1185">Reference proteome</keyword>
<dbReference type="PANTHER" id="PTHR33840">
    <property type="match status" value="1"/>
</dbReference>
<dbReference type="InterPro" id="IPR018712">
    <property type="entry name" value="Tle1-like_cat"/>
</dbReference>
<accession>A0A317XZC6</accession>
<evidence type="ECO:0000256" key="1">
    <source>
        <dbReference type="SAM" id="MobiDB-lite"/>
    </source>
</evidence>
<reference evidence="3 4" key="1">
    <citation type="journal article" date="2018" name="Mol. Biol. Evol.">
        <title>Broad Genomic Sampling Reveals a Smut Pathogenic Ancestry of the Fungal Clade Ustilaginomycotina.</title>
        <authorList>
            <person name="Kijpornyongpan T."/>
            <person name="Mondo S.J."/>
            <person name="Barry K."/>
            <person name="Sandor L."/>
            <person name="Lee J."/>
            <person name="Lipzen A."/>
            <person name="Pangilinan J."/>
            <person name="LaButti K."/>
            <person name="Hainaut M."/>
            <person name="Henrissat B."/>
            <person name="Grigoriev I.V."/>
            <person name="Spatafora J.W."/>
            <person name="Aime M.C."/>
        </authorList>
    </citation>
    <scope>NUCLEOTIDE SEQUENCE [LARGE SCALE GENOMIC DNA]</scope>
    <source>
        <strain evidence="3 4">MCA 3645</strain>
    </source>
</reference>
<dbReference type="PANTHER" id="PTHR33840:SF1">
    <property type="entry name" value="TLE1 PHOSPHOLIPASE DOMAIN-CONTAINING PROTEIN"/>
    <property type="match status" value="1"/>
</dbReference>
<evidence type="ECO:0000259" key="2">
    <source>
        <dbReference type="Pfam" id="PF09994"/>
    </source>
</evidence>
<dbReference type="EMBL" id="KZ819188">
    <property type="protein sequence ID" value="PWZ03482.1"/>
    <property type="molecule type" value="Genomic_DNA"/>
</dbReference>
<feature type="compositionally biased region" description="Polar residues" evidence="1">
    <location>
        <begin position="86"/>
        <end position="106"/>
    </location>
</feature>
<dbReference type="AlphaFoldDB" id="A0A317XZC6"/>
<protein>
    <recommendedName>
        <fullName evidence="2">T6SS Phospholipase effector Tle1-like catalytic domain-containing protein</fullName>
    </recommendedName>
</protein>
<evidence type="ECO:0000313" key="3">
    <source>
        <dbReference type="EMBL" id="PWZ03482.1"/>
    </source>
</evidence>
<dbReference type="Pfam" id="PF09994">
    <property type="entry name" value="T6SS_Tle1-like_cat"/>
    <property type="match status" value="1"/>
</dbReference>
<sequence length="701" mass="78089">MTGPSPYVSLPPPPLQPRIPRPPIRIIVLCDGTAQQRNWVKMAVGEDEAAVQDGNFFTNVALLAKAIQHSSGLSASPPTSPPQSPRNGASTETNASQEASANATLNGGNSGGVMSQVVFYQSGVGTGSSFFTNMIEQGTGNSLGHKIEEAYSFISDNYQPGDELFLFGFSRGAYTARCISGLINWCGILDKVEMSHFAAIWNAYQSRDPDDITTDDKAAEVLFNRTGKYPSVESELTATNMLLFNLSQDKKLTPAQRLEAQQKREKLCGDRSNKVVPPQIKVVGVWDTVSALGLPGMFQNNAWIDFYDFYDPGLGSNIQFAFHALSLEEDRKDFLPTMWYQPPQEPDAHANHVHASGVHMRRKQVLKQCWFQGVHTDCGGGYQYHGLSDVSLIWMVSQLVDPHILPDGSTTLRPLLNIDIALIESILDRRRRWGCQIPHRSRPVVNFQAPRIVCQRRWNKAIMRRTVWANMAQTGRTFESIHPSVVAGGRVRPDTHPAFEQLRDDQPSKLQEMWRMAEDMDSALRPTEKYLYWSKPMPYPAPAYDPRNPSNPQQGGWNIHLDPRDTTTYLKPNPEDGGGDDEAEPVTVVAATPFLPSLELGENPVDAQAHPGFARFWASVWSATFIPTTIIPDLMNLEFVPTNNLRLTALQKLWWKFGDKVAGYDEEVKQLFRGFDSPVHTAKPVLKKKSAKPSNGDQLDS</sequence>
<feature type="compositionally biased region" description="Pro residues" evidence="1">
    <location>
        <begin position="9"/>
        <end position="20"/>
    </location>
</feature>
<dbReference type="STRING" id="1882483.A0A317XZC6"/>
<dbReference type="Proteomes" id="UP000246740">
    <property type="component" value="Unassembled WGS sequence"/>
</dbReference>
<proteinExistence type="predicted"/>
<dbReference type="OrthoDB" id="3057168at2759"/>
<feature type="domain" description="T6SS Phospholipase effector Tle1-like catalytic" evidence="2">
    <location>
        <begin position="25"/>
        <end position="398"/>
    </location>
</feature>
<organism evidence="3 4">
    <name type="scientific">Testicularia cyperi</name>
    <dbReference type="NCBI Taxonomy" id="1882483"/>
    <lineage>
        <taxon>Eukaryota</taxon>
        <taxon>Fungi</taxon>
        <taxon>Dikarya</taxon>
        <taxon>Basidiomycota</taxon>
        <taxon>Ustilaginomycotina</taxon>
        <taxon>Ustilaginomycetes</taxon>
        <taxon>Ustilaginales</taxon>
        <taxon>Anthracoideaceae</taxon>
        <taxon>Testicularia</taxon>
    </lineage>
</organism>
<evidence type="ECO:0000313" key="4">
    <source>
        <dbReference type="Proteomes" id="UP000246740"/>
    </source>
</evidence>
<feature type="region of interest" description="Disordered" evidence="1">
    <location>
        <begin position="1"/>
        <end position="20"/>
    </location>
</feature>
<dbReference type="InParanoid" id="A0A317XZC6"/>